<keyword evidence="1" id="KW-0812">Transmembrane</keyword>
<evidence type="ECO:0000256" key="1">
    <source>
        <dbReference type="SAM" id="Phobius"/>
    </source>
</evidence>
<name>A0A418KH12_9ACTN</name>
<dbReference type="EMBL" id="QUAL01000426">
    <property type="protein sequence ID" value="RIQ11340.1"/>
    <property type="molecule type" value="Genomic_DNA"/>
</dbReference>
<proteinExistence type="predicted"/>
<reference evidence="2 3" key="1">
    <citation type="submission" date="2018-09" db="EMBL/GenBank/DDBJ databases">
        <title>Isolation, diversity and antifungal activity of actinobacteria from wheat.</title>
        <authorList>
            <person name="Han C."/>
        </authorList>
    </citation>
    <scope>NUCLEOTIDE SEQUENCE [LARGE SCALE GENOMIC DNA]</scope>
    <source>
        <strain evidence="2 3">NEAU-YY265</strain>
    </source>
</reference>
<keyword evidence="3" id="KW-1185">Reference proteome</keyword>
<accession>A0A418KH12</accession>
<sequence>MAGLLVAAASIYVFPLMVGYHVSVGRLLRLSALFAIGRPGTTVRSLSVVIVAGALSYLFPAAPLLLTAVVASKLYGWCEPAITTAVTPRVPDGRLSRAGAVVS</sequence>
<gene>
    <name evidence="2" type="ORF">DY240_29025</name>
</gene>
<organism evidence="2 3">
    <name type="scientific">Jiangella rhizosphaerae</name>
    <dbReference type="NCBI Taxonomy" id="2293569"/>
    <lineage>
        <taxon>Bacteria</taxon>
        <taxon>Bacillati</taxon>
        <taxon>Actinomycetota</taxon>
        <taxon>Actinomycetes</taxon>
        <taxon>Jiangellales</taxon>
        <taxon>Jiangellaceae</taxon>
        <taxon>Jiangella</taxon>
    </lineage>
</organism>
<dbReference type="AlphaFoldDB" id="A0A418KH12"/>
<keyword evidence="1" id="KW-0472">Membrane</keyword>
<dbReference type="Proteomes" id="UP000284057">
    <property type="component" value="Unassembled WGS sequence"/>
</dbReference>
<keyword evidence="1" id="KW-1133">Transmembrane helix</keyword>
<evidence type="ECO:0000313" key="2">
    <source>
        <dbReference type="EMBL" id="RIQ11340.1"/>
    </source>
</evidence>
<comment type="caution">
    <text evidence="2">The sequence shown here is derived from an EMBL/GenBank/DDBJ whole genome shotgun (WGS) entry which is preliminary data.</text>
</comment>
<feature type="transmembrane region" description="Helical" evidence="1">
    <location>
        <begin position="43"/>
        <end position="66"/>
    </location>
</feature>
<evidence type="ECO:0000313" key="3">
    <source>
        <dbReference type="Proteomes" id="UP000284057"/>
    </source>
</evidence>
<protein>
    <submittedName>
        <fullName evidence="2">Uncharacterized protein</fullName>
    </submittedName>
</protein>